<feature type="region of interest" description="Disordered" evidence="1">
    <location>
        <begin position="1"/>
        <end position="34"/>
    </location>
</feature>
<comment type="caution">
    <text evidence="2">The sequence shown here is derived from an EMBL/GenBank/DDBJ whole genome shotgun (WGS) entry which is preliminary data.</text>
</comment>
<reference evidence="2" key="1">
    <citation type="journal article" date="2022" name="bioRxiv">
        <title>Sequencing and chromosome-scale assembly of the giantPleurodeles waltlgenome.</title>
        <authorList>
            <person name="Brown T."/>
            <person name="Elewa A."/>
            <person name="Iarovenko S."/>
            <person name="Subramanian E."/>
            <person name="Araus A.J."/>
            <person name="Petzold A."/>
            <person name="Susuki M."/>
            <person name="Suzuki K.-i.T."/>
            <person name="Hayashi T."/>
            <person name="Toyoda A."/>
            <person name="Oliveira C."/>
            <person name="Osipova E."/>
            <person name="Leigh N.D."/>
            <person name="Simon A."/>
            <person name="Yun M.H."/>
        </authorList>
    </citation>
    <scope>NUCLEOTIDE SEQUENCE</scope>
    <source>
        <strain evidence="2">20211129_DDA</strain>
        <tissue evidence="2">Liver</tissue>
    </source>
</reference>
<evidence type="ECO:0000256" key="1">
    <source>
        <dbReference type="SAM" id="MobiDB-lite"/>
    </source>
</evidence>
<feature type="compositionally biased region" description="Gly residues" evidence="1">
    <location>
        <begin position="59"/>
        <end position="69"/>
    </location>
</feature>
<gene>
    <name evidence="2" type="ORF">NDU88_001759</name>
</gene>
<evidence type="ECO:0000313" key="2">
    <source>
        <dbReference type="EMBL" id="KAJ1169871.1"/>
    </source>
</evidence>
<organism evidence="2 3">
    <name type="scientific">Pleurodeles waltl</name>
    <name type="common">Iberian ribbed newt</name>
    <dbReference type="NCBI Taxonomy" id="8319"/>
    <lineage>
        <taxon>Eukaryota</taxon>
        <taxon>Metazoa</taxon>
        <taxon>Chordata</taxon>
        <taxon>Craniata</taxon>
        <taxon>Vertebrata</taxon>
        <taxon>Euteleostomi</taxon>
        <taxon>Amphibia</taxon>
        <taxon>Batrachia</taxon>
        <taxon>Caudata</taxon>
        <taxon>Salamandroidea</taxon>
        <taxon>Salamandridae</taxon>
        <taxon>Pleurodelinae</taxon>
        <taxon>Pleurodeles</taxon>
    </lineage>
</organism>
<evidence type="ECO:0000313" key="3">
    <source>
        <dbReference type="Proteomes" id="UP001066276"/>
    </source>
</evidence>
<accession>A0AAV7T144</accession>
<feature type="region of interest" description="Disordered" evidence="1">
    <location>
        <begin position="56"/>
        <end position="79"/>
    </location>
</feature>
<keyword evidence="3" id="KW-1185">Reference proteome</keyword>
<dbReference type="EMBL" id="JANPWB010000007">
    <property type="protein sequence ID" value="KAJ1169871.1"/>
    <property type="molecule type" value="Genomic_DNA"/>
</dbReference>
<dbReference type="AlphaFoldDB" id="A0AAV7T144"/>
<dbReference type="Proteomes" id="UP001066276">
    <property type="component" value="Chromosome 4_1"/>
</dbReference>
<name>A0AAV7T144_PLEWA</name>
<sequence>MDEIPRTIGTPRVRCRSGERNHCGPIQGRRKPAREAGTLRPATLQEKHGQFRYRALDGQGYGGREGGYTSGLYIHKRRE</sequence>
<proteinExistence type="predicted"/>
<protein>
    <submittedName>
        <fullName evidence="2">Uncharacterized protein</fullName>
    </submittedName>
</protein>